<keyword evidence="17" id="KW-1185">Reference proteome</keyword>
<keyword evidence="7" id="KW-0406">Ion transport</keyword>
<keyword evidence="13" id="KW-0732">Signal</keyword>
<dbReference type="PANTHER" id="PTHR32552:SF81">
    <property type="entry name" value="TONB-DEPENDENT OUTER MEMBRANE RECEPTOR"/>
    <property type="match status" value="1"/>
</dbReference>
<feature type="chain" id="PRO_5030869902" evidence="13">
    <location>
        <begin position="19"/>
        <end position="747"/>
    </location>
</feature>
<dbReference type="InterPro" id="IPR039426">
    <property type="entry name" value="TonB-dep_rcpt-like"/>
</dbReference>
<evidence type="ECO:0000256" key="5">
    <source>
        <dbReference type="ARBA" id="ARBA00022692"/>
    </source>
</evidence>
<evidence type="ECO:0000256" key="9">
    <source>
        <dbReference type="ARBA" id="ARBA00023136"/>
    </source>
</evidence>
<dbReference type="InterPro" id="IPR012910">
    <property type="entry name" value="Plug_dom"/>
</dbReference>
<gene>
    <name evidence="16" type="ORF">GGR38_000730</name>
</gene>
<name>A0A7W6G511_9SPHN</name>
<dbReference type="InterPro" id="IPR037066">
    <property type="entry name" value="Plug_dom_sf"/>
</dbReference>
<evidence type="ECO:0000256" key="2">
    <source>
        <dbReference type="ARBA" id="ARBA00022448"/>
    </source>
</evidence>
<proteinExistence type="inferred from homology"/>
<keyword evidence="8 12" id="KW-0798">TonB box</keyword>
<dbReference type="GO" id="GO:0009279">
    <property type="term" value="C:cell outer membrane"/>
    <property type="evidence" value="ECO:0007669"/>
    <property type="project" value="UniProtKB-SubCell"/>
</dbReference>
<dbReference type="PROSITE" id="PS52016">
    <property type="entry name" value="TONB_DEPENDENT_REC_3"/>
    <property type="match status" value="1"/>
</dbReference>
<keyword evidence="16" id="KW-0675">Receptor</keyword>
<evidence type="ECO:0000256" key="1">
    <source>
        <dbReference type="ARBA" id="ARBA00004571"/>
    </source>
</evidence>
<dbReference type="Gene3D" id="2.170.130.10">
    <property type="entry name" value="TonB-dependent receptor, plug domain"/>
    <property type="match status" value="1"/>
</dbReference>
<evidence type="ECO:0000256" key="10">
    <source>
        <dbReference type="ARBA" id="ARBA00023237"/>
    </source>
</evidence>
<dbReference type="Pfam" id="PF07715">
    <property type="entry name" value="Plug"/>
    <property type="match status" value="1"/>
</dbReference>
<feature type="domain" description="TonB-dependent receptor-like beta-barrel" evidence="14">
    <location>
        <begin position="265"/>
        <end position="718"/>
    </location>
</feature>
<dbReference type="RefSeq" id="WP_183622733.1">
    <property type="nucleotide sequence ID" value="NZ_JACIDX010000002.1"/>
</dbReference>
<dbReference type="Proteomes" id="UP000548867">
    <property type="component" value="Unassembled WGS sequence"/>
</dbReference>
<dbReference type="SUPFAM" id="SSF56935">
    <property type="entry name" value="Porins"/>
    <property type="match status" value="1"/>
</dbReference>
<evidence type="ECO:0000313" key="16">
    <source>
        <dbReference type="EMBL" id="MBB3953803.1"/>
    </source>
</evidence>
<evidence type="ECO:0000259" key="14">
    <source>
        <dbReference type="Pfam" id="PF00593"/>
    </source>
</evidence>
<evidence type="ECO:0000256" key="8">
    <source>
        <dbReference type="ARBA" id="ARBA00023077"/>
    </source>
</evidence>
<organism evidence="16 17">
    <name type="scientific">Novosphingobium sediminicola</name>
    <dbReference type="NCBI Taxonomy" id="563162"/>
    <lineage>
        <taxon>Bacteria</taxon>
        <taxon>Pseudomonadati</taxon>
        <taxon>Pseudomonadota</taxon>
        <taxon>Alphaproteobacteria</taxon>
        <taxon>Sphingomonadales</taxon>
        <taxon>Sphingomonadaceae</taxon>
        <taxon>Novosphingobium</taxon>
    </lineage>
</organism>
<accession>A0A7W6G511</accession>
<feature type="signal peptide" evidence="13">
    <location>
        <begin position="1"/>
        <end position="18"/>
    </location>
</feature>
<keyword evidence="4" id="KW-0410">Iron transport</keyword>
<evidence type="ECO:0000313" key="17">
    <source>
        <dbReference type="Proteomes" id="UP000548867"/>
    </source>
</evidence>
<evidence type="ECO:0000256" key="6">
    <source>
        <dbReference type="ARBA" id="ARBA00023004"/>
    </source>
</evidence>
<dbReference type="EMBL" id="JACIDX010000002">
    <property type="protein sequence ID" value="MBB3953803.1"/>
    <property type="molecule type" value="Genomic_DNA"/>
</dbReference>
<evidence type="ECO:0000256" key="13">
    <source>
        <dbReference type="SAM" id="SignalP"/>
    </source>
</evidence>
<dbReference type="Pfam" id="PF00593">
    <property type="entry name" value="TonB_dep_Rec_b-barrel"/>
    <property type="match status" value="1"/>
</dbReference>
<evidence type="ECO:0000256" key="12">
    <source>
        <dbReference type="RuleBase" id="RU003357"/>
    </source>
</evidence>
<evidence type="ECO:0000256" key="11">
    <source>
        <dbReference type="PROSITE-ProRule" id="PRU01360"/>
    </source>
</evidence>
<reference evidence="16 17" key="1">
    <citation type="submission" date="2020-08" db="EMBL/GenBank/DDBJ databases">
        <title>Genomic Encyclopedia of Type Strains, Phase IV (KMG-IV): sequencing the most valuable type-strain genomes for metagenomic binning, comparative biology and taxonomic classification.</title>
        <authorList>
            <person name="Goeker M."/>
        </authorList>
    </citation>
    <scope>NUCLEOTIDE SEQUENCE [LARGE SCALE GENOMIC DNA]</scope>
    <source>
        <strain evidence="16 17">DSM 27057</strain>
    </source>
</reference>
<evidence type="ECO:0000259" key="15">
    <source>
        <dbReference type="Pfam" id="PF07715"/>
    </source>
</evidence>
<feature type="domain" description="TonB-dependent receptor plug" evidence="15">
    <location>
        <begin position="49"/>
        <end position="154"/>
    </location>
</feature>
<keyword evidence="9 11" id="KW-0472">Membrane</keyword>
<dbReference type="InterPro" id="IPR000531">
    <property type="entry name" value="Beta-barrel_TonB"/>
</dbReference>
<dbReference type="GO" id="GO:0006826">
    <property type="term" value="P:iron ion transport"/>
    <property type="evidence" value="ECO:0007669"/>
    <property type="project" value="UniProtKB-KW"/>
</dbReference>
<evidence type="ECO:0000256" key="4">
    <source>
        <dbReference type="ARBA" id="ARBA00022496"/>
    </source>
</evidence>
<comment type="caution">
    <text evidence="16">The sequence shown here is derived from an EMBL/GenBank/DDBJ whole genome shotgun (WGS) entry which is preliminary data.</text>
</comment>
<keyword evidence="2 11" id="KW-0813">Transport</keyword>
<dbReference type="AlphaFoldDB" id="A0A7W6G511"/>
<dbReference type="InterPro" id="IPR036942">
    <property type="entry name" value="Beta-barrel_TonB_sf"/>
</dbReference>
<dbReference type="Gene3D" id="2.40.170.20">
    <property type="entry name" value="TonB-dependent receptor, beta-barrel domain"/>
    <property type="match status" value="1"/>
</dbReference>
<comment type="subcellular location">
    <subcellularLocation>
        <location evidence="1 11">Cell outer membrane</location>
        <topology evidence="1 11">Multi-pass membrane protein</topology>
    </subcellularLocation>
</comment>
<evidence type="ECO:0000256" key="3">
    <source>
        <dbReference type="ARBA" id="ARBA00022452"/>
    </source>
</evidence>
<keyword evidence="6" id="KW-0408">Iron</keyword>
<evidence type="ECO:0000256" key="7">
    <source>
        <dbReference type="ARBA" id="ARBA00023065"/>
    </source>
</evidence>
<comment type="similarity">
    <text evidence="11 12">Belongs to the TonB-dependent receptor family.</text>
</comment>
<keyword evidence="5 11" id="KW-0812">Transmembrane</keyword>
<protein>
    <submittedName>
        <fullName evidence="16">Outer membrane receptor protein involved in Fe transport</fullName>
    </submittedName>
</protein>
<keyword evidence="3 11" id="KW-1134">Transmembrane beta strand</keyword>
<dbReference type="PANTHER" id="PTHR32552">
    <property type="entry name" value="FERRICHROME IRON RECEPTOR-RELATED"/>
    <property type="match status" value="1"/>
</dbReference>
<keyword evidence="10 11" id="KW-0998">Cell outer membrane</keyword>
<sequence length="747" mass="79462">MRHSIHLIGILLAGTAMAGAPALAAEAPAGGEQGISDIVVTASRHEQNLQKVSASVSVIGGESLQDKAAANLAQIFDALPSVQTTAQPGGFSVNVRGMGGDLPAGTAQGASAVVIDGVYNVTSQGTTVGLFDVNRVEVLPGPQSTRYGPNADGGLVNIYTNDPKLNKLEGNAALTVGNYGLVRGEVALNVPLGEKLALRVAGAAIARDSYFHPAQGDQKGQSLRVKLLYKPNDALSLKLSYEVDHVGGAGNGSNVFPVLTNKVPVYSGDSINNTGDPWAQSPSNPVNTTHTSIYQHAFGASGSYDFGNGVALDAQGSYTMISGGETANIYLAPWSTTFAPFQNATLKEFDRFNQYTGEVRLHNGAGSKVLWNVGFYHWNYLWGFRGVNSGVADTDQDVVHTTSTNALFGEVTYPITDRLRAIVGLRQSWDRRTDNFQNGNTVTQTFGISMSHADYRAGLEYDVAPRSMVYGTVSTGYRPGGQSAYNPVLSQLYTFQSEVNTAFEVGSKNRFFDNRLQFNAAMFYYKISNYQNLDKYNGFDPNDGTGVACANGDVRAVCTVPTFGMKAHTFGIDASLIANITNDDVVSLSGTYLDAKFDKKQGTCATVGLNAAAALMGCADGYNDQNTGVLKFFDAAGAVQPHSPKLSFNVAYNHTFRFASGATFKVGGNAFHSSGYWVNPVQDDAQLGYQPAYWMGTADAKYVSPSGRYSVGAFVKNIGNYAVKQSVLPATSIGDPRTYGATFAVKF</sequence>